<name>A0A9K3N4P5_HELAN</name>
<feature type="region of interest" description="Disordered" evidence="1">
    <location>
        <begin position="408"/>
        <end position="450"/>
    </location>
</feature>
<sequence length="764" mass="85407">MASRSNMSSSTMSATNSATIGSVLPPPPPRSQASSQGTEIHVARDVIPTRNVQGSSPVLASNEEILNLFGSVQEQMRQQQETNQMLMREIQLLKSSSSKPAEDIVTPLQPRALNFSSAVYTEDNRGNIIPSHSQNHTPEIPSSVRVSTVRSSGYASGYSQNPQIGNVSNNNNTLATNGVGSLQDTGVTSALSRELQKLKDMISSVPGRVQPIPEVSQDSHRISRFAHPICDAEIPKRFQTPNMKLYDETTDPEEHIAQYRERMEINPIPPDLKEACLCKGFGSTLSGSALKWLLNVPPHSITSFAHLVNLFNSQFSCSRSYEKLTSDLYRITQGPQESLRDYVNKFSRESLDIPHLDVATAVQAFKMGLQKDSQFYQDLVMNPCRNLDEARNRALRYIRLEDDKKMQERMNSTSTYESTNRKSESSYKPFRSKPYGRNDNKKVNAVEDEDPEEYPELSKYYFSVNIPELLYAMQGLGGKARWPRKNQQKADWKDKSKWCAFHEDFGHVTEDCIALRKEISYLLSKGYLKDLLGRKKNKGQDPKKDPERAASPPADAKIINFISGGSDICGTSYSAAKRHAKEANTERGDKPAGMTTLTTDKVITFDSDDRDTVQDPHHHALMITLYVANYFVRWILVDNGSSVNIIQLETLKRMNVSPMDITSKSTVLVGFSGEARNTVGEIKLPVCVEGVNSIQRFCVMDSLSCYNIILGRPWIHDMKAVPSTYHQCIKIPTPWGVVKVDSDQQEAKECYSSSMKSSTKPNAA</sequence>
<feature type="compositionally biased region" description="Low complexity" evidence="1">
    <location>
        <begin position="1"/>
        <end position="19"/>
    </location>
</feature>
<dbReference type="PANTHER" id="PTHR33223">
    <property type="entry name" value="CCHC-TYPE DOMAIN-CONTAINING PROTEIN"/>
    <property type="match status" value="1"/>
</dbReference>
<proteinExistence type="predicted"/>
<gene>
    <name evidence="3" type="ORF">HanXRQr2_Chr10g0440661</name>
</gene>
<feature type="compositionally biased region" description="Basic and acidic residues" evidence="1">
    <location>
        <begin position="436"/>
        <end position="445"/>
    </location>
</feature>
<reference evidence="3" key="1">
    <citation type="journal article" date="2017" name="Nature">
        <title>The sunflower genome provides insights into oil metabolism, flowering and Asterid evolution.</title>
        <authorList>
            <person name="Badouin H."/>
            <person name="Gouzy J."/>
            <person name="Grassa C.J."/>
            <person name="Murat F."/>
            <person name="Staton S.E."/>
            <person name="Cottret L."/>
            <person name="Lelandais-Briere C."/>
            <person name="Owens G.L."/>
            <person name="Carrere S."/>
            <person name="Mayjonade B."/>
            <person name="Legrand L."/>
            <person name="Gill N."/>
            <person name="Kane N.C."/>
            <person name="Bowers J.E."/>
            <person name="Hubner S."/>
            <person name="Bellec A."/>
            <person name="Berard A."/>
            <person name="Berges H."/>
            <person name="Blanchet N."/>
            <person name="Boniface M.C."/>
            <person name="Brunel D."/>
            <person name="Catrice O."/>
            <person name="Chaidir N."/>
            <person name="Claudel C."/>
            <person name="Donnadieu C."/>
            <person name="Faraut T."/>
            <person name="Fievet G."/>
            <person name="Helmstetter N."/>
            <person name="King M."/>
            <person name="Knapp S.J."/>
            <person name="Lai Z."/>
            <person name="Le Paslier M.C."/>
            <person name="Lippi Y."/>
            <person name="Lorenzon L."/>
            <person name="Mandel J.R."/>
            <person name="Marage G."/>
            <person name="Marchand G."/>
            <person name="Marquand E."/>
            <person name="Bret-Mestries E."/>
            <person name="Morien E."/>
            <person name="Nambeesan S."/>
            <person name="Nguyen T."/>
            <person name="Pegot-Espagnet P."/>
            <person name="Pouilly N."/>
            <person name="Raftis F."/>
            <person name="Sallet E."/>
            <person name="Schiex T."/>
            <person name="Thomas J."/>
            <person name="Vandecasteele C."/>
            <person name="Vares D."/>
            <person name="Vear F."/>
            <person name="Vautrin S."/>
            <person name="Crespi M."/>
            <person name="Mangin B."/>
            <person name="Burke J.M."/>
            <person name="Salse J."/>
            <person name="Munos S."/>
            <person name="Vincourt P."/>
            <person name="Rieseberg L.H."/>
            <person name="Langlade N.B."/>
        </authorList>
    </citation>
    <scope>NUCLEOTIDE SEQUENCE</scope>
    <source>
        <tissue evidence="3">Leaves</tissue>
    </source>
</reference>
<dbReference type="Gramene" id="mRNA:HanXRQr2_Chr10g0440661">
    <property type="protein sequence ID" value="CDS:HanXRQr2_Chr10g0440661.1"/>
    <property type="gene ID" value="HanXRQr2_Chr10g0440661"/>
</dbReference>
<comment type="caution">
    <text evidence="3">The sequence shown here is derived from an EMBL/GenBank/DDBJ whole genome shotgun (WGS) entry which is preliminary data.</text>
</comment>
<dbReference type="InterPro" id="IPR021109">
    <property type="entry name" value="Peptidase_aspartic_dom_sf"/>
</dbReference>
<evidence type="ECO:0000313" key="4">
    <source>
        <dbReference type="Proteomes" id="UP000215914"/>
    </source>
</evidence>
<reference evidence="3" key="2">
    <citation type="submission" date="2020-06" db="EMBL/GenBank/DDBJ databases">
        <title>Helianthus annuus Genome sequencing and assembly Release 2.</title>
        <authorList>
            <person name="Gouzy J."/>
            <person name="Langlade N."/>
            <person name="Munos S."/>
        </authorList>
    </citation>
    <scope>NUCLEOTIDE SEQUENCE</scope>
    <source>
        <tissue evidence="3">Leaves</tissue>
    </source>
</reference>
<accession>A0A9K3N4P5</accession>
<feature type="domain" description="Retrotransposon gag" evidence="2">
    <location>
        <begin position="283"/>
        <end position="370"/>
    </location>
</feature>
<dbReference type="EMBL" id="MNCJ02000325">
    <property type="protein sequence ID" value="KAF5786413.1"/>
    <property type="molecule type" value="Genomic_DNA"/>
</dbReference>
<dbReference type="Pfam" id="PF03732">
    <property type="entry name" value="Retrotrans_gag"/>
    <property type="match status" value="1"/>
</dbReference>
<protein>
    <submittedName>
        <fullName evidence="3">Retrotransposon gag domain, aspartic peptidase domain superfamily</fullName>
    </submittedName>
</protein>
<dbReference type="AlphaFoldDB" id="A0A9K3N4P5"/>
<feature type="compositionally biased region" description="Polar residues" evidence="1">
    <location>
        <begin position="409"/>
        <end position="418"/>
    </location>
</feature>
<dbReference type="PANTHER" id="PTHR33223:SF9">
    <property type="entry name" value="RETROTRANSPOSON GAG DOMAIN-CONTAINING PROTEIN"/>
    <property type="match status" value="1"/>
</dbReference>
<evidence type="ECO:0000313" key="3">
    <source>
        <dbReference type="EMBL" id="KAF5786413.1"/>
    </source>
</evidence>
<organism evidence="3 4">
    <name type="scientific">Helianthus annuus</name>
    <name type="common">Common sunflower</name>
    <dbReference type="NCBI Taxonomy" id="4232"/>
    <lineage>
        <taxon>Eukaryota</taxon>
        <taxon>Viridiplantae</taxon>
        <taxon>Streptophyta</taxon>
        <taxon>Embryophyta</taxon>
        <taxon>Tracheophyta</taxon>
        <taxon>Spermatophyta</taxon>
        <taxon>Magnoliopsida</taxon>
        <taxon>eudicotyledons</taxon>
        <taxon>Gunneridae</taxon>
        <taxon>Pentapetalae</taxon>
        <taxon>asterids</taxon>
        <taxon>campanulids</taxon>
        <taxon>Asterales</taxon>
        <taxon>Asteraceae</taxon>
        <taxon>Asteroideae</taxon>
        <taxon>Heliantheae alliance</taxon>
        <taxon>Heliantheae</taxon>
        <taxon>Helianthus</taxon>
    </lineage>
</organism>
<dbReference type="SUPFAM" id="SSF50630">
    <property type="entry name" value="Acid proteases"/>
    <property type="match status" value="1"/>
</dbReference>
<feature type="region of interest" description="Disordered" evidence="1">
    <location>
        <begin position="1"/>
        <end position="38"/>
    </location>
</feature>
<dbReference type="InterPro" id="IPR005162">
    <property type="entry name" value="Retrotrans_gag_dom"/>
</dbReference>
<evidence type="ECO:0000256" key="1">
    <source>
        <dbReference type="SAM" id="MobiDB-lite"/>
    </source>
</evidence>
<dbReference type="Gene3D" id="2.40.70.10">
    <property type="entry name" value="Acid Proteases"/>
    <property type="match status" value="1"/>
</dbReference>
<dbReference type="CDD" id="cd00303">
    <property type="entry name" value="retropepsin_like"/>
    <property type="match status" value="1"/>
</dbReference>
<keyword evidence="4" id="KW-1185">Reference proteome</keyword>
<dbReference type="Proteomes" id="UP000215914">
    <property type="component" value="Unassembled WGS sequence"/>
</dbReference>
<evidence type="ECO:0000259" key="2">
    <source>
        <dbReference type="Pfam" id="PF03732"/>
    </source>
</evidence>